<proteinExistence type="predicted"/>
<feature type="region of interest" description="Disordered" evidence="1">
    <location>
        <begin position="1"/>
        <end position="35"/>
    </location>
</feature>
<dbReference type="GO" id="GO:0016740">
    <property type="term" value="F:transferase activity"/>
    <property type="evidence" value="ECO:0007669"/>
    <property type="project" value="UniProtKB-KW"/>
</dbReference>
<dbReference type="EMBL" id="JBHUHD010000001">
    <property type="protein sequence ID" value="MFD2141804.1"/>
    <property type="molecule type" value="Genomic_DNA"/>
</dbReference>
<gene>
    <name evidence="2" type="ORF">ACFSNC_15440</name>
</gene>
<keyword evidence="3" id="KW-1185">Reference proteome</keyword>
<reference evidence="3" key="1">
    <citation type="journal article" date="2019" name="Int. J. Syst. Evol. Microbiol.">
        <title>The Global Catalogue of Microorganisms (GCM) 10K type strain sequencing project: providing services to taxonomists for standard genome sequencing and annotation.</title>
        <authorList>
            <consortium name="The Broad Institute Genomics Platform"/>
            <consortium name="The Broad Institute Genome Sequencing Center for Infectious Disease"/>
            <person name="Wu L."/>
            <person name="Ma J."/>
        </authorList>
    </citation>
    <scope>NUCLEOTIDE SEQUENCE [LARGE SCALE GENOMIC DNA]</scope>
    <source>
        <strain evidence="3">CCM 7435</strain>
    </source>
</reference>
<sequence length="83" mass="8950">MLGNEGTGPTEPASRERDVAVAERAATTFPRRPAEAPSVTVLMRDHLDMARPRSDAEALRILRQAFPAAPLAARVAAMADRAR</sequence>
<comment type="caution">
    <text evidence="2">The sequence shown here is derived from an EMBL/GenBank/DDBJ whole genome shotgun (WGS) entry which is preliminary data.</text>
</comment>
<evidence type="ECO:0000313" key="2">
    <source>
        <dbReference type="EMBL" id="MFD2141804.1"/>
    </source>
</evidence>
<name>A0ABW4YZV1_9HYPH</name>
<evidence type="ECO:0000256" key="1">
    <source>
        <dbReference type="SAM" id="MobiDB-lite"/>
    </source>
</evidence>
<organism evidence="2 3">
    <name type="scientific">Ancylobacter oerskovii</name>
    <dbReference type="NCBI Taxonomy" id="459519"/>
    <lineage>
        <taxon>Bacteria</taxon>
        <taxon>Pseudomonadati</taxon>
        <taxon>Pseudomonadota</taxon>
        <taxon>Alphaproteobacteria</taxon>
        <taxon>Hyphomicrobiales</taxon>
        <taxon>Xanthobacteraceae</taxon>
        <taxon>Ancylobacter</taxon>
    </lineage>
</organism>
<protein>
    <submittedName>
        <fullName evidence="2">Transferase</fullName>
    </submittedName>
</protein>
<keyword evidence="2" id="KW-0808">Transferase</keyword>
<dbReference type="RefSeq" id="WP_246548042.1">
    <property type="nucleotide sequence ID" value="NZ_JAHBGB010000001.1"/>
</dbReference>
<dbReference type="Proteomes" id="UP001597299">
    <property type="component" value="Unassembled WGS sequence"/>
</dbReference>
<evidence type="ECO:0000313" key="3">
    <source>
        <dbReference type="Proteomes" id="UP001597299"/>
    </source>
</evidence>
<accession>A0ABW4YZV1</accession>